<evidence type="ECO:0000256" key="3">
    <source>
        <dbReference type="ARBA" id="ARBA00022490"/>
    </source>
</evidence>
<comment type="caution">
    <text evidence="9">The sequence shown here is derived from an EMBL/GenBank/DDBJ whole genome shotgun (WGS) entry which is preliminary data.</text>
</comment>
<dbReference type="InterPro" id="IPR002828">
    <property type="entry name" value="SurE-like_Pase/nucleotidase"/>
</dbReference>
<evidence type="ECO:0000256" key="2">
    <source>
        <dbReference type="ARBA" id="ARBA00011062"/>
    </source>
</evidence>
<reference evidence="9" key="1">
    <citation type="submission" date="2022-06" db="EMBL/GenBank/DDBJ databases">
        <title>Draft genome sequences of Leminorella grimontii str. JCM5902.</title>
        <authorList>
            <person name="Wakabayashi Y."/>
            <person name="Kojima K."/>
        </authorList>
    </citation>
    <scope>NUCLEOTIDE SEQUENCE</scope>
    <source>
        <strain evidence="9">JCM 5902</strain>
    </source>
</reference>
<keyword evidence="3 7" id="KW-0963">Cytoplasm</keyword>
<comment type="cofactor">
    <cofactor evidence="7">
        <name>a divalent metal cation</name>
        <dbReference type="ChEBI" id="CHEBI:60240"/>
    </cofactor>
    <text evidence="7">Binds 1 divalent metal cation per subunit.</text>
</comment>
<gene>
    <name evidence="7 9" type="primary">surE</name>
    <name evidence="9" type="ORF">SOASR030_10140</name>
</gene>
<feature type="binding site" evidence="7">
    <location>
        <position position="46"/>
    </location>
    <ligand>
        <name>a divalent metal cation</name>
        <dbReference type="ChEBI" id="CHEBI:60240"/>
    </ligand>
</feature>
<dbReference type="EC" id="3.1.3.5" evidence="7"/>
<comment type="catalytic activity">
    <reaction evidence="7">
        <text>a ribonucleoside 3'-phosphate + H2O = a ribonucleoside + phosphate</text>
        <dbReference type="Rhea" id="RHEA:10144"/>
        <dbReference type="ChEBI" id="CHEBI:13197"/>
        <dbReference type="ChEBI" id="CHEBI:15377"/>
        <dbReference type="ChEBI" id="CHEBI:18254"/>
        <dbReference type="ChEBI" id="CHEBI:43474"/>
        <dbReference type="EC" id="3.1.3.6"/>
    </reaction>
</comment>
<evidence type="ECO:0000256" key="4">
    <source>
        <dbReference type="ARBA" id="ARBA00022723"/>
    </source>
</evidence>
<dbReference type="EC" id="3.6.1.11" evidence="7"/>
<dbReference type="InterPro" id="IPR030048">
    <property type="entry name" value="SurE"/>
</dbReference>
<dbReference type="GO" id="GO:0008254">
    <property type="term" value="F:3'-nucleotidase activity"/>
    <property type="evidence" value="ECO:0007669"/>
    <property type="project" value="UniProtKB-UniRule"/>
</dbReference>
<evidence type="ECO:0000259" key="8">
    <source>
        <dbReference type="Pfam" id="PF01975"/>
    </source>
</evidence>
<dbReference type="AlphaFoldDB" id="A0AAV5N381"/>
<dbReference type="PANTHER" id="PTHR30457">
    <property type="entry name" value="5'-NUCLEOTIDASE SURE"/>
    <property type="match status" value="1"/>
</dbReference>
<dbReference type="Pfam" id="PF01975">
    <property type="entry name" value="SurE"/>
    <property type="match status" value="1"/>
</dbReference>
<sequence length="257" mass="27576">MVKKGIRRVLLTNDDGIDAPGIALLEQAARLIADEVWVIAPAVDKSGVSNGISLREPLRVSRRGERHYAVYGTPADCVALAVNQIMKAALPDLVLSGVNSGSNLGFETLLSGTVGAAMTGMLMGIPSIALSQNERADGALDWSCSKRYLAETLKKLTALSWDTSVCLSVNFPGVEPDGVKGIKVTVQGRGNVEKLSATETCDPYGESYYWIRIQEGEPEALSDGEILAVQQGYITLTPLTYERTARSEFDRLSTLIG</sequence>
<dbReference type="RefSeq" id="WP_027273417.1">
    <property type="nucleotide sequence ID" value="NZ_BRLH01000001.1"/>
</dbReference>
<feature type="domain" description="Survival protein SurE-like phosphatase/nucleotidase" evidence="8">
    <location>
        <begin position="9"/>
        <end position="192"/>
    </location>
</feature>
<feature type="binding site" evidence="7">
    <location>
        <position position="15"/>
    </location>
    <ligand>
        <name>a divalent metal cation</name>
        <dbReference type="ChEBI" id="CHEBI:60240"/>
    </ligand>
</feature>
<evidence type="ECO:0000256" key="1">
    <source>
        <dbReference type="ARBA" id="ARBA00000815"/>
    </source>
</evidence>
<dbReference type="GO" id="GO:0008253">
    <property type="term" value="F:5'-nucleotidase activity"/>
    <property type="evidence" value="ECO:0007669"/>
    <property type="project" value="UniProtKB-UniRule"/>
</dbReference>
<evidence type="ECO:0000256" key="5">
    <source>
        <dbReference type="ARBA" id="ARBA00022741"/>
    </source>
</evidence>
<dbReference type="EC" id="3.1.3.6" evidence="7"/>
<evidence type="ECO:0000313" key="9">
    <source>
        <dbReference type="EMBL" id="GKX54902.1"/>
    </source>
</evidence>
<comment type="subcellular location">
    <subcellularLocation>
        <location evidence="7">Cytoplasm</location>
    </subcellularLocation>
</comment>
<dbReference type="Proteomes" id="UP001058124">
    <property type="component" value="Unassembled WGS sequence"/>
</dbReference>
<dbReference type="EMBL" id="BRLH01000001">
    <property type="protein sequence ID" value="GKX54902.1"/>
    <property type="molecule type" value="Genomic_DNA"/>
</dbReference>
<evidence type="ECO:0000256" key="6">
    <source>
        <dbReference type="ARBA" id="ARBA00022801"/>
    </source>
</evidence>
<comment type="similarity">
    <text evidence="2 7">Belongs to the SurE nucleotidase family.</text>
</comment>
<dbReference type="GO" id="GO:0000166">
    <property type="term" value="F:nucleotide binding"/>
    <property type="evidence" value="ECO:0007669"/>
    <property type="project" value="UniProtKB-KW"/>
</dbReference>
<dbReference type="HAMAP" id="MF_00060">
    <property type="entry name" value="SurE"/>
    <property type="match status" value="1"/>
</dbReference>
<dbReference type="SUPFAM" id="SSF64167">
    <property type="entry name" value="SurE-like"/>
    <property type="match status" value="1"/>
</dbReference>
<dbReference type="GO" id="GO:0046872">
    <property type="term" value="F:metal ion binding"/>
    <property type="evidence" value="ECO:0007669"/>
    <property type="project" value="UniProtKB-UniRule"/>
</dbReference>
<keyword evidence="5 7" id="KW-0547">Nucleotide-binding</keyword>
<dbReference type="PANTHER" id="PTHR30457:SF12">
    <property type="entry name" value="5'_3'-NUCLEOTIDASE SURE"/>
    <property type="match status" value="1"/>
</dbReference>
<comment type="function">
    <text evidence="7">Nucleotidase with a broad substrate specificity as it can dephosphorylate various ribo- and deoxyribonucleoside 5'-monophosphates and ribonucleoside 3'-monophosphates with highest affinity to 3'-AMP. Also hydrolyzes polyphosphate (exopolyphosphatase activity) with the preference for short-chain-length substrates (P20-25). Might be involved in the regulation of dNTP and NTP pools, and in the turnover of 3'-mononucleotides produced by numerous intracellular RNases (T1, T2, and F) during the degradation of various RNAs.</text>
</comment>
<feature type="binding site" evidence="7">
    <location>
        <position position="14"/>
    </location>
    <ligand>
        <name>a divalent metal cation</name>
        <dbReference type="ChEBI" id="CHEBI:60240"/>
    </ligand>
</feature>
<proteinExistence type="inferred from homology"/>
<protein>
    <recommendedName>
        <fullName evidence="7">5'/3'-nucleotidase SurE</fullName>
        <ecNumber evidence="7">3.1.3.5</ecNumber>
        <ecNumber evidence="7">3.1.3.6</ecNumber>
    </recommendedName>
    <alternativeName>
        <fullName evidence="7">Exopolyphosphatase</fullName>
        <ecNumber evidence="7">3.6.1.11</ecNumber>
    </alternativeName>
    <alternativeName>
        <fullName evidence="7">Nucleoside monophosphate phosphohydrolase</fullName>
    </alternativeName>
</protein>
<keyword evidence="6 7" id="KW-0378">Hydrolase</keyword>
<evidence type="ECO:0000256" key="7">
    <source>
        <dbReference type="HAMAP-Rule" id="MF_00060"/>
    </source>
</evidence>
<dbReference type="NCBIfam" id="TIGR00087">
    <property type="entry name" value="surE"/>
    <property type="match status" value="1"/>
</dbReference>
<dbReference type="NCBIfam" id="NF001490">
    <property type="entry name" value="PRK00346.1-4"/>
    <property type="match status" value="1"/>
</dbReference>
<dbReference type="GO" id="GO:0005737">
    <property type="term" value="C:cytoplasm"/>
    <property type="evidence" value="ECO:0007669"/>
    <property type="project" value="UniProtKB-SubCell"/>
</dbReference>
<comment type="catalytic activity">
    <reaction evidence="7">
        <text>[phosphate](n) + H2O = [phosphate](n-1) + phosphate + H(+)</text>
        <dbReference type="Rhea" id="RHEA:21528"/>
        <dbReference type="Rhea" id="RHEA-COMP:9859"/>
        <dbReference type="Rhea" id="RHEA-COMP:14279"/>
        <dbReference type="ChEBI" id="CHEBI:15377"/>
        <dbReference type="ChEBI" id="CHEBI:15378"/>
        <dbReference type="ChEBI" id="CHEBI:16838"/>
        <dbReference type="ChEBI" id="CHEBI:43474"/>
        <dbReference type="EC" id="3.6.1.11"/>
    </reaction>
</comment>
<keyword evidence="4 7" id="KW-0479">Metal-binding</keyword>
<organism evidence="9 10">
    <name type="scientific">Leminorella grimontii</name>
    <dbReference type="NCBI Taxonomy" id="82981"/>
    <lineage>
        <taxon>Bacteria</taxon>
        <taxon>Pseudomonadati</taxon>
        <taxon>Pseudomonadota</taxon>
        <taxon>Gammaproteobacteria</taxon>
        <taxon>Enterobacterales</taxon>
        <taxon>Budviciaceae</taxon>
        <taxon>Leminorella</taxon>
    </lineage>
</organism>
<keyword evidence="10" id="KW-1185">Reference proteome</keyword>
<accession>A0AAV5N381</accession>
<comment type="catalytic activity">
    <reaction evidence="1 7">
        <text>a ribonucleoside 5'-phosphate + H2O = a ribonucleoside + phosphate</text>
        <dbReference type="Rhea" id="RHEA:12484"/>
        <dbReference type="ChEBI" id="CHEBI:15377"/>
        <dbReference type="ChEBI" id="CHEBI:18254"/>
        <dbReference type="ChEBI" id="CHEBI:43474"/>
        <dbReference type="ChEBI" id="CHEBI:58043"/>
        <dbReference type="EC" id="3.1.3.5"/>
    </reaction>
</comment>
<feature type="binding site" evidence="7">
    <location>
        <position position="99"/>
    </location>
    <ligand>
        <name>a divalent metal cation</name>
        <dbReference type="ChEBI" id="CHEBI:60240"/>
    </ligand>
</feature>
<dbReference type="Gene3D" id="3.40.1210.10">
    <property type="entry name" value="Survival protein SurE-like phosphatase/nucleotidase"/>
    <property type="match status" value="1"/>
</dbReference>
<evidence type="ECO:0000313" key="10">
    <source>
        <dbReference type="Proteomes" id="UP001058124"/>
    </source>
</evidence>
<dbReference type="InterPro" id="IPR036523">
    <property type="entry name" value="SurE-like_sf"/>
</dbReference>
<name>A0AAV5N381_9GAMM</name>
<dbReference type="GO" id="GO:0004309">
    <property type="term" value="F:exopolyphosphatase activity"/>
    <property type="evidence" value="ECO:0007669"/>
    <property type="project" value="UniProtKB-UniRule"/>
</dbReference>